<dbReference type="SUPFAM" id="SSF51556">
    <property type="entry name" value="Metallo-dependent hydrolases"/>
    <property type="match status" value="1"/>
</dbReference>
<protein>
    <recommendedName>
        <fullName evidence="6">Hydrolase, TatD family</fullName>
    </recommendedName>
</protein>
<dbReference type="NCBIfam" id="TIGR00010">
    <property type="entry name" value="YchF/TatD family DNA exonuclease"/>
    <property type="match status" value="1"/>
</dbReference>
<evidence type="ECO:0000313" key="5">
    <source>
        <dbReference type="Proteomes" id="UP000034544"/>
    </source>
</evidence>
<dbReference type="SUPFAM" id="SSF53448">
    <property type="entry name" value="Nucleotide-diphospho-sugar transferases"/>
    <property type="match status" value="1"/>
</dbReference>
<feature type="transmembrane region" description="Helical" evidence="3">
    <location>
        <begin position="290"/>
        <end position="314"/>
    </location>
</feature>
<dbReference type="GO" id="GO:0005829">
    <property type="term" value="C:cytosol"/>
    <property type="evidence" value="ECO:0007669"/>
    <property type="project" value="TreeGrafter"/>
</dbReference>
<evidence type="ECO:0000313" key="4">
    <source>
        <dbReference type="EMBL" id="KKS06741.1"/>
    </source>
</evidence>
<evidence type="ECO:0000256" key="1">
    <source>
        <dbReference type="ARBA" id="ARBA00022723"/>
    </source>
</evidence>
<feature type="transmembrane region" description="Helical" evidence="3">
    <location>
        <begin position="681"/>
        <end position="705"/>
    </location>
</feature>
<dbReference type="EMBL" id="LCBF01000022">
    <property type="protein sequence ID" value="KKS06741.1"/>
    <property type="molecule type" value="Genomic_DNA"/>
</dbReference>
<dbReference type="Gene3D" id="3.90.550.10">
    <property type="entry name" value="Spore Coat Polysaccharide Biosynthesis Protein SpsA, Chain A"/>
    <property type="match status" value="1"/>
</dbReference>
<dbReference type="GO" id="GO:0046872">
    <property type="term" value="F:metal ion binding"/>
    <property type="evidence" value="ECO:0007669"/>
    <property type="project" value="UniProtKB-KW"/>
</dbReference>
<dbReference type="Gene3D" id="3.20.20.140">
    <property type="entry name" value="Metal-dependent hydrolases"/>
    <property type="match status" value="1"/>
</dbReference>
<dbReference type="InterPro" id="IPR029044">
    <property type="entry name" value="Nucleotide-diphossugar_trans"/>
</dbReference>
<dbReference type="PANTHER" id="PTHR46124">
    <property type="entry name" value="D-AMINOACYL-TRNA DEACYLASE"/>
    <property type="match status" value="1"/>
</dbReference>
<dbReference type="Proteomes" id="UP000034544">
    <property type="component" value="Unassembled WGS sequence"/>
</dbReference>
<evidence type="ECO:0008006" key="6">
    <source>
        <dbReference type="Google" id="ProtNLM"/>
    </source>
</evidence>
<accession>A0A0G0YAZ0</accession>
<dbReference type="CDD" id="cd01310">
    <property type="entry name" value="TatD_DNAse"/>
    <property type="match status" value="1"/>
</dbReference>
<keyword evidence="3" id="KW-0472">Membrane</keyword>
<name>A0A0G0YAZ0_UNCKA</name>
<feature type="transmembrane region" description="Helical" evidence="3">
    <location>
        <begin position="647"/>
        <end position="669"/>
    </location>
</feature>
<evidence type="ECO:0000256" key="2">
    <source>
        <dbReference type="ARBA" id="ARBA00022801"/>
    </source>
</evidence>
<dbReference type="InterPro" id="IPR015991">
    <property type="entry name" value="TatD/YcfH-like"/>
</dbReference>
<organism evidence="4 5">
    <name type="scientific">candidate division WWE3 bacterium GW2011_GWE1_41_27</name>
    <dbReference type="NCBI Taxonomy" id="1619131"/>
    <lineage>
        <taxon>Bacteria</taxon>
        <taxon>Katanobacteria</taxon>
    </lineage>
</organism>
<dbReference type="Pfam" id="PF01026">
    <property type="entry name" value="TatD_DNase"/>
    <property type="match status" value="1"/>
</dbReference>
<comment type="caution">
    <text evidence="4">The sequence shown here is derived from an EMBL/GenBank/DDBJ whole genome shotgun (WGS) entry which is preliminary data.</text>
</comment>
<dbReference type="GO" id="GO:0016788">
    <property type="term" value="F:hydrolase activity, acting on ester bonds"/>
    <property type="evidence" value="ECO:0007669"/>
    <property type="project" value="InterPro"/>
</dbReference>
<keyword evidence="3" id="KW-1133">Transmembrane helix</keyword>
<dbReference type="AlphaFoldDB" id="A0A0G0YAZ0"/>
<gene>
    <name evidence="4" type="ORF">UU59_C0022G0005</name>
</gene>
<keyword evidence="2" id="KW-0378">Hydrolase</keyword>
<keyword evidence="3" id="KW-0812">Transmembrane</keyword>
<dbReference type="GO" id="GO:0004536">
    <property type="term" value="F:DNA nuclease activity"/>
    <property type="evidence" value="ECO:0007669"/>
    <property type="project" value="InterPro"/>
</dbReference>
<dbReference type="FunFam" id="3.20.20.140:FF:000005">
    <property type="entry name" value="TatD family hydrolase"/>
    <property type="match status" value="1"/>
</dbReference>
<dbReference type="PANTHER" id="PTHR46124:SF2">
    <property type="entry name" value="D-AMINOACYL-TRNA DEACYLASE"/>
    <property type="match status" value="1"/>
</dbReference>
<evidence type="ECO:0000256" key="3">
    <source>
        <dbReference type="SAM" id="Phobius"/>
    </source>
</evidence>
<sequence>MLVDSHCHLKDSRYGKSPFEIAEESKSEGVSLFINIATSLEDSSESSKICSDIPYVYGTVGIYPHSDLGESNDVLLYGLEKIIDGNPKIVGVGECGIDISDHTPKREMEEQTKLFEMQVELAVKKGLPVIIHNRNGDDSVLEIISRYKNQELKAVAHCFSSGWDVAQKFLDLGVYLSFSGMITYPSREDLREVVAKVPDDMFLLETDSPWLPPQGHRGELNYPKYVKIVAEKVSQVKEKPYLTVASLSTTNACRLHDKLVHRVLEMSLGVMTWTLLTSPIWLGVLYPPAIVYMLTLFTVYWSYLAAKHSFGLFLGYRKYKEELKVDWADEFSKLEFSALPDPATLPESKEAMRHLVLIPAVNEPAGVLRESIESIFNQTFDTKKITLVYTIEEKYSEETEKSIREIVGERVNLLERLLIFVHPRGIAGEAIGAAAANRTWGAKHAVEVLKNEGANIRNFVFSTIDADHVLNPQYISRLSHLYLMTERRDNHYYSTAVHLFNNNLWRVPVMMRIEANAVTMGSLSDWSASKGALKDSFSSYSASLQTLIDADYWDVTLGVDDTIFYWRAFFVRDGDFDGIPHYIPYSADAVEGSSFIDSHVRLYRQLLRWGWGAIDFPLSMKEFMKNKNIAASKKFGWLLKHIERRVILINIVFLITFGFGLVTLVNPYVKQSNFAYSLPDIMSLILTITLVFLIPATILRMGLVTPMPKKWPIWRKFFVLLEGPLIMLNLLTYSFFPWVQAQTKMLLGHKMKDLYHTPKVR</sequence>
<proteinExistence type="predicted"/>
<dbReference type="InterPro" id="IPR001130">
    <property type="entry name" value="TatD-like"/>
</dbReference>
<reference evidence="4 5" key="1">
    <citation type="journal article" date="2015" name="Nature">
        <title>rRNA introns, odd ribosomes, and small enigmatic genomes across a large radiation of phyla.</title>
        <authorList>
            <person name="Brown C.T."/>
            <person name="Hug L.A."/>
            <person name="Thomas B.C."/>
            <person name="Sharon I."/>
            <person name="Castelle C.J."/>
            <person name="Singh A."/>
            <person name="Wilkins M.J."/>
            <person name="Williams K.H."/>
            <person name="Banfield J.F."/>
        </authorList>
    </citation>
    <scope>NUCLEOTIDE SEQUENCE [LARGE SCALE GENOMIC DNA]</scope>
</reference>
<feature type="transmembrane region" description="Helical" evidence="3">
    <location>
        <begin position="717"/>
        <end position="736"/>
    </location>
</feature>
<keyword evidence="1" id="KW-0479">Metal-binding</keyword>
<dbReference type="InterPro" id="IPR032466">
    <property type="entry name" value="Metal_Hydrolase"/>
</dbReference>